<dbReference type="InterPro" id="IPR036412">
    <property type="entry name" value="HAD-like_sf"/>
</dbReference>
<evidence type="ECO:0000256" key="1">
    <source>
        <dbReference type="ARBA" id="ARBA00004651"/>
    </source>
</evidence>
<keyword evidence="10" id="KW-0460">Magnesium</keyword>
<dbReference type="PANTHER" id="PTHR43520">
    <property type="entry name" value="ATP7, ISOFORM B"/>
    <property type="match status" value="1"/>
</dbReference>
<dbReference type="RefSeq" id="WP_229431908.1">
    <property type="nucleotide sequence ID" value="NZ_JAJHPV010000012.1"/>
</dbReference>
<evidence type="ECO:0000313" key="18">
    <source>
        <dbReference type="EMBL" id="MCC6070989.1"/>
    </source>
</evidence>
<evidence type="ECO:0000259" key="17">
    <source>
        <dbReference type="PROSITE" id="PS50846"/>
    </source>
</evidence>
<evidence type="ECO:0000256" key="16">
    <source>
        <dbReference type="SAM" id="MobiDB-lite"/>
    </source>
</evidence>
<dbReference type="NCBIfam" id="TIGR01494">
    <property type="entry name" value="ATPase_P-type"/>
    <property type="match status" value="2"/>
</dbReference>
<dbReference type="InterPro" id="IPR023298">
    <property type="entry name" value="ATPase_P-typ_TM_dom_sf"/>
</dbReference>
<dbReference type="PROSITE" id="PS00154">
    <property type="entry name" value="ATPASE_E1_E2"/>
    <property type="match status" value="1"/>
</dbReference>
<dbReference type="Proteomes" id="UP001198701">
    <property type="component" value="Unassembled WGS sequence"/>
</dbReference>
<keyword evidence="7 15" id="KW-0479">Metal-binding</keyword>
<dbReference type="InterPro" id="IPR023299">
    <property type="entry name" value="ATPase_P-typ_cyto_dom_N"/>
</dbReference>
<keyword evidence="12 15" id="KW-1133">Transmembrane helix</keyword>
<dbReference type="Gene3D" id="3.40.50.1000">
    <property type="entry name" value="HAD superfamily/HAD-like"/>
    <property type="match status" value="1"/>
</dbReference>
<sequence>MSGAASFDGIDRAALQRAGRMVVTIEGMWCNSCALAVERIIARVPGVTWASTTFAGGSALIKWEPGAFELDVLLARVEKLGYRIVPLIEADDMDRRIEAQASAAWMRLAVAVFFGMWSMLGSLALYTDSALAASPAGWTIALATIVAALPAVSWPAWQFYRAGWRTLQAGVPGMDALVSLGVIASMLLSGWSVAQGGSDIYVDTASMLVIFLLCGRLIELYARRRNSVAIHALRQAVPEMARVAGGEGGWREVPASAVAAGQLVRVHAGERVPVDGAVVDGESTLDRALVNGESAPAPVGPGDAVQAGCINLSCALTVRVVQPYGSRFIDRIGARMLEVFGAKSAVALQAERFARLLIPFALALTALTFTAAWWHSGEFAASLQRALSVLVAACPCAVGLALPLAYAASAATAARHGVLFRDPASMEALARAREIYFDKTGTLTAGRLTVAGVTAAGSASAGDVLRWAAAAEAGIAHPVASAIGAAAPPGDAPPGSAERHAQGTRWTSSDGAECVLAGTRGWLAANGVATAAAPHEGAGTWIEVARNGQWAGALQLQDAPRPEAAQALATLRRAGLQALLVTGDADAPALDVARAVGMAPAQVHAACLPQDKEAIVRAAHGPVVFVGDGINDALALAAADCGIAVRGAATAAVATAGVVIASGGIDTVVQAWRHARRTLRIVRQNLAFSVVYNIAILGLAAAGSVPPAAAAAAMLASSLSVIVNAARMTQMAK</sequence>
<comment type="subcellular location">
    <subcellularLocation>
        <location evidence="1">Cell membrane</location>
        <topology evidence="1">Multi-pass membrane protein</topology>
    </subcellularLocation>
</comment>
<protein>
    <submittedName>
        <fullName evidence="18">Cation-translocating P-type ATPase</fullName>
    </submittedName>
</protein>
<feature type="transmembrane region" description="Helical" evidence="15">
    <location>
        <begin position="138"/>
        <end position="157"/>
    </location>
</feature>
<dbReference type="PANTHER" id="PTHR43520:SF5">
    <property type="entry name" value="CATION-TRANSPORTING P-TYPE ATPASE-RELATED"/>
    <property type="match status" value="1"/>
</dbReference>
<gene>
    <name evidence="18" type="ORF">LMJ30_08480</name>
</gene>
<dbReference type="SUPFAM" id="SSF56784">
    <property type="entry name" value="HAD-like"/>
    <property type="match status" value="1"/>
</dbReference>
<evidence type="ECO:0000256" key="8">
    <source>
        <dbReference type="ARBA" id="ARBA00022741"/>
    </source>
</evidence>
<dbReference type="Pfam" id="PF00403">
    <property type="entry name" value="HMA"/>
    <property type="match status" value="1"/>
</dbReference>
<evidence type="ECO:0000256" key="14">
    <source>
        <dbReference type="ARBA" id="ARBA00023136"/>
    </source>
</evidence>
<name>A0ABS8IR04_9BURK</name>
<dbReference type="CDD" id="cd00371">
    <property type="entry name" value="HMA"/>
    <property type="match status" value="1"/>
</dbReference>
<dbReference type="InterPro" id="IPR059000">
    <property type="entry name" value="ATPase_P-type_domA"/>
</dbReference>
<dbReference type="SUPFAM" id="SSF55008">
    <property type="entry name" value="HMA, heavy metal-associated domain"/>
    <property type="match status" value="1"/>
</dbReference>
<dbReference type="Gene3D" id="2.70.150.10">
    <property type="entry name" value="Calcium-transporting ATPase, cytoplasmic transduction domain A"/>
    <property type="match status" value="1"/>
</dbReference>
<reference evidence="18 19" key="1">
    <citation type="submission" date="2021-11" db="EMBL/GenBank/DDBJ databases">
        <authorList>
            <person name="Huq M.A."/>
        </authorList>
    </citation>
    <scope>NUCLEOTIDE SEQUENCE [LARGE SCALE GENOMIC DNA]</scope>
    <source>
        <strain evidence="18 19">MAHUQ-52</strain>
    </source>
</reference>
<evidence type="ECO:0000313" key="19">
    <source>
        <dbReference type="Proteomes" id="UP001198701"/>
    </source>
</evidence>
<evidence type="ECO:0000256" key="11">
    <source>
        <dbReference type="ARBA" id="ARBA00022967"/>
    </source>
</evidence>
<dbReference type="InterPro" id="IPR018303">
    <property type="entry name" value="ATPase_P-typ_P_site"/>
</dbReference>
<keyword evidence="11" id="KW-1278">Translocase</keyword>
<dbReference type="Pfam" id="PF00702">
    <property type="entry name" value="Hydrolase"/>
    <property type="match status" value="1"/>
</dbReference>
<evidence type="ECO:0000256" key="4">
    <source>
        <dbReference type="ARBA" id="ARBA00022475"/>
    </source>
</evidence>
<evidence type="ECO:0000256" key="5">
    <source>
        <dbReference type="ARBA" id="ARBA00022553"/>
    </source>
</evidence>
<dbReference type="PRINTS" id="PR00119">
    <property type="entry name" value="CATATPASE"/>
</dbReference>
<comment type="similarity">
    <text evidence="2 15">Belongs to the cation transport ATPase (P-type) (TC 3.A.3) family. Type IB subfamily.</text>
</comment>
<proteinExistence type="inferred from homology"/>
<evidence type="ECO:0000256" key="9">
    <source>
        <dbReference type="ARBA" id="ARBA00022840"/>
    </source>
</evidence>
<evidence type="ECO:0000256" key="13">
    <source>
        <dbReference type="ARBA" id="ARBA00023065"/>
    </source>
</evidence>
<keyword evidence="14 15" id="KW-0472">Membrane</keyword>
<dbReference type="InterPro" id="IPR008250">
    <property type="entry name" value="ATPase_P-typ_transduc_dom_A_sf"/>
</dbReference>
<keyword evidence="13" id="KW-0406">Ion transport</keyword>
<evidence type="ECO:0000256" key="3">
    <source>
        <dbReference type="ARBA" id="ARBA00022448"/>
    </source>
</evidence>
<feature type="transmembrane region" description="Helical" evidence="15">
    <location>
        <begin position="686"/>
        <end position="702"/>
    </location>
</feature>
<dbReference type="InterPro" id="IPR023214">
    <property type="entry name" value="HAD_sf"/>
</dbReference>
<keyword evidence="5" id="KW-0597">Phosphoprotein</keyword>
<dbReference type="InterPro" id="IPR036163">
    <property type="entry name" value="HMA_dom_sf"/>
</dbReference>
<dbReference type="NCBIfam" id="TIGR01525">
    <property type="entry name" value="ATPase-IB_hvy"/>
    <property type="match status" value="1"/>
</dbReference>
<evidence type="ECO:0000256" key="12">
    <source>
        <dbReference type="ARBA" id="ARBA00022989"/>
    </source>
</evidence>
<keyword evidence="3" id="KW-0813">Transport</keyword>
<keyword evidence="4 15" id="KW-1003">Cell membrane</keyword>
<feature type="compositionally biased region" description="Low complexity" evidence="16">
    <location>
        <begin position="485"/>
        <end position="496"/>
    </location>
</feature>
<dbReference type="InterPro" id="IPR001757">
    <property type="entry name" value="P_typ_ATPase"/>
</dbReference>
<feature type="transmembrane region" description="Helical" evidence="15">
    <location>
        <begin position="386"/>
        <end position="406"/>
    </location>
</feature>
<keyword evidence="9 15" id="KW-0067">ATP-binding</keyword>
<accession>A0ABS8IR04</accession>
<dbReference type="SUPFAM" id="SSF81653">
    <property type="entry name" value="Calcium ATPase, transduction domain A"/>
    <property type="match status" value="1"/>
</dbReference>
<dbReference type="Gene3D" id="3.40.1110.10">
    <property type="entry name" value="Calcium-transporting ATPase, cytoplasmic domain N"/>
    <property type="match status" value="1"/>
</dbReference>
<comment type="caution">
    <text evidence="18">The sequence shown here is derived from an EMBL/GenBank/DDBJ whole genome shotgun (WGS) entry which is preliminary data.</text>
</comment>
<keyword evidence="6 15" id="KW-0812">Transmembrane</keyword>
<dbReference type="EMBL" id="JAJHPV010000012">
    <property type="protein sequence ID" value="MCC6070989.1"/>
    <property type="molecule type" value="Genomic_DNA"/>
</dbReference>
<evidence type="ECO:0000256" key="15">
    <source>
        <dbReference type="RuleBase" id="RU362081"/>
    </source>
</evidence>
<feature type="region of interest" description="Disordered" evidence="16">
    <location>
        <begin position="485"/>
        <end position="508"/>
    </location>
</feature>
<keyword evidence="8 15" id="KW-0547">Nucleotide-binding</keyword>
<dbReference type="Pfam" id="PF00122">
    <property type="entry name" value="E1-E2_ATPase"/>
    <property type="match status" value="1"/>
</dbReference>
<organism evidence="18 19">
    <name type="scientific">Massilia agrisoli</name>
    <dbReference type="NCBI Taxonomy" id="2892444"/>
    <lineage>
        <taxon>Bacteria</taxon>
        <taxon>Pseudomonadati</taxon>
        <taxon>Pseudomonadota</taxon>
        <taxon>Betaproteobacteria</taxon>
        <taxon>Burkholderiales</taxon>
        <taxon>Oxalobacteraceae</taxon>
        <taxon>Telluria group</taxon>
        <taxon>Massilia</taxon>
    </lineage>
</organism>
<evidence type="ECO:0000256" key="7">
    <source>
        <dbReference type="ARBA" id="ARBA00022723"/>
    </source>
</evidence>
<dbReference type="PROSITE" id="PS50846">
    <property type="entry name" value="HMA_2"/>
    <property type="match status" value="1"/>
</dbReference>
<keyword evidence="19" id="KW-1185">Reference proteome</keyword>
<dbReference type="Gene3D" id="3.30.70.100">
    <property type="match status" value="1"/>
</dbReference>
<feature type="domain" description="HMA" evidence="17">
    <location>
        <begin position="19"/>
        <end position="85"/>
    </location>
</feature>
<feature type="transmembrane region" description="Helical" evidence="15">
    <location>
        <begin position="105"/>
        <end position="126"/>
    </location>
</feature>
<evidence type="ECO:0000256" key="2">
    <source>
        <dbReference type="ARBA" id="ARBA00006024"/>
    </source>
</evidence>
<evidence type="ECO:0000256" key="10">
    <source>
        <dbReference type="ARBA" id="ARBA00022842"/>
    </source>
</evidence>
<feature type="transmembrane region" description="Helical" evidence="15">
    <location>
        <begin position="200"/>
        <end position="218"/>
    </location>
</feature>
<feature type="transmembrane region" description="Helical" evidence="15">
    <location>
        <begin position="353"/>
        <end position="374"/>
    </location>
</feature>
<feature type="transmembrane region" description="Helical" evidence="15">
    <location>
        <begin position="169"/>
        <end position="194"/>
    </location>
</feature>
<dbReference type="InterPro" id="IPR006121">
    <property type="entry name" value="HMA_dom"/>
</dbReference>
<evidence type="ECO:0000256" key="6">
    <source>
        <dbReference type="ARBA" id="ARBA00022692"/>
    </source>
</evidence>
<dbReference type="InterPro" id="IPR027256">
    <property type="entry name" value="P-typ_ATPase_IB"/>
</dbReference>
<dbReference type="SUPFAM" id="SSF81665">
    <property type="entry name" value="Calcium ATPase, transmembrane domain M"/>
    <property type="match status" value="1"/>
</dbReference>
<feature type="transmembrane region" description="Helical" evidence="15">
    <location>
        <begin position="708"/>
        <end position="726"/>
    </location>
</feature>